<keyword evidence="6 10" id="KW-0808">Transferase</keyword>
<evidence type="ECO:0000256" key="3">
    <source>
        <dbReference type="ARBA" id="ARBA00012560"/>
    </source>
</evidence>
<evidence type="ECO:0000313" key="12">
    <source>
        <dbReference type="EMBL" id="MVN93099.1"/>
    </source>
</evidence>
<dbReference type="EC" id="2.4.1.25" evidence="3 10"/>
<evidence type="ECO:0000256" key="2">
    <source>
        <dbReference type="ARBA" id="ARBA00005684"/>
    </source>
</evidence>
<dbReference type="Proteomes" id="UP000434850">
    <property type="component" value="Unassembled WGS sequence"/>
</dbReference>
<dbReference type="Pfam" id="PF02446">
    <property type="entry name" value="Glyco_hydro_77"/>
    <property type="match status" value="1"/>
</dbReference>
<dbReference type="GO" id="GO:0005975">
    <property type="term" value="P:carbohydrate metabolic process"/>
    <property type="evidence" value="ECO:0007669"/>
    <property type="project" value="InterPro"/>
</dbReference>
<evidence type="ECO:0000256" key="10">
    <source>
        <dbReference type="RuleBase" id="RU361207"/>
    </source>
</evidence>
<dbReference type="PANTHER" id="PTHR32438:SF5">
    <property type="entry name" value="4-ALPHA-GLUCANOTRANSFERASE DPE1, CHLOROPLASTIC_AMYLOPLASTIC"/>
    <property type="match status" value="1"/>
</dbReference>
<proteinExistence type="inferred from homology"/>
<comment type="catalytic activity">
    <reaction evidence="1 10">
        <text>Transfers a segment of a (1-&gt;4)-alpha-D-glucan to a new position in an acceptor, which may be glucose or a (1-&gt;4)-alpha-D-glucan.</text>
        <dbReference type="EC" id="2.4.1.25"/>
    </reaction>
</comment>
<dbReference type="CDD" id="cd11336">
    <property type="entry name" value="AmyAc_MTSase"/>
    <property type="match status" value="1"/>
</dbReference>
<dbReference type="Gene3D" id="3.20.20.80">
    <property type="entry name" value="Glycosidases"/>
    <property type="match status" value="4"/>
</dbReference>
<dbReference type="OrthoDB" id="9811841at2"/>
<dbReference type="SMART" id="SM00642">
    <property type="entry name" value="Aamy"/>
    <property type="match status" value="1"/>
</dbReference>
<evidence type="ECO:0000256" key="5">
    <source>
        <dbReference type="ARBA" id="ARBA00022676"/>
    </source>
</evidence>
<dbReference type="InterPro" id="IPR006047">
    <property type="entry name" value="GH13_cat_dom"/>
</dbReference>
<evidence type="ECO:0000256" key="7">
    <source>
        <dbReference type="ARBA" id="ARBA00023277"/>
    </source>
</evidence>
<dbReference type="Pfam" id="PF00128">
    <property type="entry name" value="Alpha-amylase"/>
    <property type="match status" value="1"/>
</dbReference>
<evidence type="ECO:0000313" key="13">
    <source>
        <dbReference type="Proteomes" id="UP000434850"/>
    </source>
</evidence>
<dbReference type="NCBIfam" id="TIGR00217">
    <property type="entry name" value="malQ"/>
    <property type="match status" value="1"/>
</dbReference>
<keyword evidence="7 10" id="KW-0119">Carbohydrate metabolism</keyword>
<dbReference type="InterPro" id="IPR017853">
    <property type="entry name" value="GH"/>
</dbReference>
<keyword evidence="5 10" id="KW-0328">Glycosyltransferase</keyword>
<name>A0A6I4IIH5_9SPHI</name>
<evidence type="ECO:0000256" key="9">
    <source>
        <dbReference type="ARBA" id="ARBA00031501"/>
    </source>
</evidence>
<evidence type="ECO:0000256" key="1">
    <source>
        <dbReference type="ARBA" id="ARBA00000439"/>
    </source>
</evidence>
<comment type="caution">
    <text evidence="12">The sequence shown here is derived from an EMBL/GenBank/DDBJ whole genome shotgun (WGS) entry which is preliminary data.</text>
</comment>
<evidence type="ECO:0000256" key="4">
    <source>
        <dbReference type="ARBA" id="ARBA00020295"/>
    </source>
</evidence>
<dbReference type="InterPro" id="IPR003385">
    <property type="entry name" value="Glyco_hydro_77"/>
</dbReference>
<accession>A0A6I4IIH5</accession>
<dbReference type="SUPFAM" id="SSF51445">
    <property type="entry name" value="(Trans)glycosidases"/>
    <property type="match status" value="2"/>
</dbReference>
<evidence type="ECO:0000256" key="8">
    <source>
        <dbReference type="ARBA" id="ARBA00031423"/>
    </source>
</evidence>
<feature type="domain" description="Glycosyl hydrolase family 13 catalytic" evidence="11">
    <location>
        <begin position="15"/>
        <end position="780"/>
    </location>
</feature>
<dbReference type="RefSeq" id="WP_157543411.1">
    <property type="nucleotide sequence ID" value="NZ_WQLA01000008.1"/>
</dbReference>
<organism evidence="12 13">
    <name type="scientific">Mucilaginibacter aquatilis</name>
    <dbReference type="NCBI Taxonomy" id="1517760"/>
    <lineage>
        <taxon>Bacteria</taxon>
        <taxon>Pseudomonadati</taxon>
        <taxon>Bacteroidota</taxon>
        <taxon>Sphingobacteriia</taxon>
        <taxon>Sphingobacteriales</taxon>
        <taxon>Sphingobacteriaceae</taxon>
        <taxon>Mucilaginibacter</taxon>
    </lineage>
</organism>
<dbReference type="NCBIfam" id="TIGR02401">
    <property type="entry name" value="trehalose_TreY"/>
    <property type="match status" value="1"/>
</dbReference>
<dbReference type="PANTHER" id="PTHR32438">
    <property type="entry name" value="4-ALPHA-GLUCANOTRANSFERASE DPE1, CHLOROPLASTIC/AMYLOPLASTIC"/>
    <property type="match status" value="1"/>
</dbReference>
<dbReference type="EMBL" id="WQLA01000008">
    <property type="protein sequence ID" value="MVN93099.1"/>
    <property type="molecule type" value="Genomic_DNA"/>
</dbReference>
<dbReference type="Gene3D" id="3.30.1590.10">
    <property type="entry name" value="Maltooligosyl trehalose synthase, domain 2"/>
    <property type="match status" value="1"/>
</dbReference>
<dbReference type="GO" id="GO:0004134">
    <property type="term" value="F:4-alpha-glucanotransferase activity"/>
    <property type="evidence" value="ECO:0007669"/>
    <property type="project" value="UniProtKB-EC"/>
</dbReference>
<sequence>MNNPVATYRIQFHSEFTFDDFERIIPYLQKLGVSTIYASPVFEAAPGSTHGYDGVNPHRINPEVGTEKQLKAITGKLAQSNIDWLQDIVPNHMGFHHNNPWLMDVLEKGKLSMYASFFDATWTSALFRDEPLMVPFLGSSLNETIENNELLVAYEQQQGLVFKYFDSLYPLSPASYASILGNVQNTENKSLQSLVKGINTLPTTDTGLYAIRWQGVKQKLIKAFKDEDFKQHFDQSIVLVNQNHDLLKQLANTQAYRLCSWQETDQSINFRRFFTVNSLICLNIQDKAVFDHFHQFIKHQVEAGVFKGLRIDHIDGLYDPAQYLERLRELAGDDTYIVAEKILEHGEKLPESWPLQGTSGYDYLAVLNNLFTNAGAKKRFTSFYNDLVDSEKPVHEQIKTKKAAILFEHMGGELDNLYQLFKRLKLTDRKLIDGIDADLVKKAIAQLLILCPVYRYYGNQLPLQPDEYDAVKAIFTQAKDENAKLRPALNLLEIVLLEKPKLGSADYNQRALQFYQRLMQFSGPLMAKGVEDTLMYTYNRFIGHNEVGDAPEAFGISTKEYHKLMKQRQQQWPLAINGTSTHDTKRGEDVRARLNVLTDLSKTWIKTVKQWQQINADLKKGEAPDVNDEYFIYQTLVGAYPMPGQPEDDFTNRVQEYLTKALREAKTNSNWAQPDEEYEKATLGFAAQLLNKESDFWPSFEAFHQKIADYGIINSLAQVLLKFTSPGIPDVYQGTDLWDLSLVDPDNRRPVDYELRNRFLTEISDSEDNGALISKLWNERFSGQIKLWLTQKLFTERRENAEAFAKGSYIPLKVKGAYSDYIIAYARRYKQTWYLTIAPVNLPELCRDQDRNANELKWRNTRVILPAEAPAEWSNILNGIDGKAIESSIRIKDVFNTIPLAVLKLQLPETNRGAGILMHITSLPSPFGVGDLGTGAYNFADFLSRSGQKYWQLLPLNPTGAEQQFSPYSSVSSMAGNNLLISPQLLVEAGLLTSKDIEKFTLPVNAKVDYNEASNIKSQLLAAAYRNYTEGNFNKLEKQYERFCKKEAYWLDDFALFIALKQNFNNEPWYEWPAEHRQRKATAIKRFSSLQEATINEIKWQQFIFDRQWHDLKSYCSQLNVTLFGDIPFYVSHDSVDVWANIDGFNLDADGRMAGVAGVPPDYFNADGQLWGMPVYRWDVMKARGYDWWIKRLKKNMELFDLIRLDHFRAFSAYWEVPAGDDTAKNGKWKTGPGNDFFNAVKDALGKLPFVAEDLGEIDEPVFKLRDEFEMPGMKILQFAFGDNVAASLYIPHNYQENYLVYTGTHDNNTTVGWFNEDVTKDVKKQIEQYTGQSVKSKNIHDVLARQAYASTAKIAILPMQDVIGADASSRMNNPSSIKNNWIWRLTETIDESTEGKLLNWVRLYNRM</sequence>
<comment type="similarity">
    <text evidence="2 10">Belongs to the disproportionating enzyme family.</text>
</comment>
<gene>
    <name evidence="12" type="primary">treY</name>
    <name evidence="12" type="ORF">GO816_18350</name>
</gene>
<dbReference type="InterPro" id="IPR012767">
    <property type="entry name" value="Trehalose_TreY"/>
</dbReference>
<protein>
    <recommendedName>
        <fullName evidence="4 10">4-alpha-glucanotransferase</fullName>
        <ecNumber evidence="3 10">2.4.1.25</ecNumber>
    </recommendedName>
    <alternativeName>
        <fullName evidence="8 10">Amylomaltase</fullName>
    </alternativeName>
    <alternativeName>
        <fullName evidence="9 10">Disproportionating enzyme</fullName>
    </alternativeName>
</protein>
<evidence type="ECO:0000259" key="11">
    <source>
        <dbReference type="SMART" id="SM00642"/>
    </source>
</evidence>
<evidence type="ECO:0000256" key="6">
    <source>
        <dbReference type="ARBA" id="ARBA00022679"/>
    </source>
</evidence>
<dbReference type="NCBIfam" id="NF011080">
    <property type="entry name" value="PRK14508.1-3"/>
    <property type="match status" value="1"/>
</dbReference>
<reference evidence="12 13" key="1">
    <citation type="submission" date="2019-12" db="EMBL/GenBank/DDBJ databases">
        <title>Mucilaginibacter sp. HME9299 genome sequencing and assembly.</title>
        <authorList>
            <person name="Kang H."/>
            <person name="Kim H."/>
            <person name="Joh K."/>
        </authorList>
    </citation>
    <scope>NUCLEOTIDE SEQUENCE [LARGE SCALE GENOMIC DNA]</scope>
    <source>
        <strain evidence="12 13">HME9299</strain>
    </source>
</reference>
<keyword evidence="13" id="KW-1185">Reference proteome</keyword>